<sequence>MQTLDHTAYPDILDRIIDLSPPEALASLRLASRYCRDRATAALLSHAVLEPRWLEAAVPPWHSDDASSWPYLFSLKGRWLPYLPHLVRTLDVRSDNHPSEELSGEFTSLDTLRRMRGAYADPYDDFGDPRGFTYPPFFQPSAATVVDFVEAPFGYTPGLDIAVHASERYILHVDLIRTDEESHGLSIRNALQTPNFTLVLWARDREPLEFPRYILFEALFHFTRDLDAETPLCFTVVGLEDMLPEPNSKYVWGRGENTQESLWDGLMAFLADECGHCTPRAAFWDDPVLAEEVGRGFRVLSREQWWEELGDRRELVGVWPPEASAGP</sequence>
<keyword evidence="2" id="KW-1185">Reference proteome</keyword>
<evidence type="ECO:0000313" key="2">
    <source>
        <dbReference type="Proteomes" id="UP000827549"/>
    </source>
</evidence>
<protein>
    <submittedName>
        <fullName evidence="1">Uncharacterized protein</fullName>
    </submittedName>
</protein>
<dbReference type="AlphaFoldDB" id="A0AAF0Y7V2"/>
<dbReference type="RefSeq" id="XP_062627860.1">
    <property type="nucleotide sequence ID" value="XM_062771876.1"/>
</dbReference>
<evidence type="ECO:0000313" key="1">
    <source>
        <dbReference type="EMBL" id="WOO81828.1"/>
    </source>
</evidence>
<dbReference type="GeneID" id="87808575"/>
<reference evidence="1" key="1">
    <citation type="submission" date="2023-10" db="EMBL/GenBank/DDBJ databases">
        <authorList>
            <person name="Noh H."/>
        </authorList>
    </citation>
    <scope>NUCLEOTIDE SEQUENCE</scope>
    <source>
        <strain evidence="1">DUCC4014</strain>
    </source>
</reference>
<proteinExistence type="predicted"/>
<name>A0AAF0Y7V2_9TREE</name>
<dbReference type="Proteomes" id="UP000827549">
    <property type="component" value="Chromosome 4"/>
</dbReference>
<dbReference type="EMBL" id="CP086717">
    <property type="protein sequence ID" value="WOO81828.1"/>
    <property type="molecule type" value="Genomic_DNA"/>
</dbReference>
<accession>A0AAF0Y7V2</accession>
<organism evidence="1 2">
    <name type="scientific">Vanrija pseudolonga</name>
    <dbReference type="NCBI Taxonomy" id="143232"/>
    <lineage>
        <taxon>Eukaryota</taxon>
        <taxon>Fungi</taxon>
        <taxon>Dikarya</taxon>
        <taxon>Basidiomycota</taxon>
        <taxon>Agaricomycotina</taxon>
        <taxon>Tremellomycetes</taxon>
        <taxon>Trichosporonales</taxon>
        <taxon>Trichosporonaceae</taxon>
        <taxon>Vanrija</taxon>
    </lineage>
</organism>
<gene>
    <name evidence="1" type="ORF">LOC62_04G005346</name>
</gene>